<name>A0A8J1LP06_XENLA</name>
<organism evidence="2 6">
    <name type="scientific">Xenopus laevis</name>
    <name type="common">African clawed frog</name>
    <dbReference type="NCBI Taxonomy" id="8355"/>
    <lineage>
        <taxon>Eukaryota</taxon>
        <taxon>Metazoa</taxon>
        <taxon>Chordata</taxon>
        <taxon>Craniata</taxon>
        <taxon>Vertebrata</taxon>
        <taxon>Euteleostomi</taxon>
        <taxon>Amphibia</taxon>
        <taxon>Batrachia</taxon>
        <taxon>Anura</taxon>
        <taxon>Pipoidea</taxon>
        <taxon>Pipidae</taxon>
        <taxon>Xenopodinae</taxon>
        <taxon>Xenopus</taxon>
        <taxon>Xenopus</taxon>
    </lineage>
</organism>
<dbReference type="RefSeq" id="XP_041430897.1">
    <property type="nucleotide sequence ID" value="XM_041574963.1"/>
</dbReference>
<keyword evidence="2" id="KW-1185">Reference proteome</keyword>
<dbReference type="SUPFAM" id="SSF56672">
    <property type="entry name" value="DNA/RNA polymerases"/>
    <property type="match status" value="1"/>
</dbReference>
<protein>
    <submittedName>
        <fullName evidence="3 4">Uncharacterized protein LOC108700058 isoform X3</fullName>
    </submittedName>
</protein>
<dbReference type="Pfam" id="PF00078">
    <property type="entry name" value="RVT_1"/>
    <property type="match status" value="1"/>
</dbReference>
<evidence type="ECO:0000259" key="1">
    <source>
        <dbReference type="PROSITE" id="PS50878"/>
    </source>
</evidence>
<dbReference type="RefSeq" id="XP_041430893.1">
    <property type="nucleotide sequence ID" value="XM_041574959.1"/>
</dbReference>
<reference evidence="3 4" key="1">
    <citation type="submission" date="2025-04" db="UniProtKB">
        <authorList>
            <consortium name="RefSeq"/>
        </authorList>
    </citation>
    <scope>IDENTIFICATION</scope>
    <source>
        <strain evidence="3 4">J_2021</strain>
        <tissue evidence="3 4">Erythrocytes</tissue>
    </source>
</reference>
<evidence type="ECO:0000313" key="2">
    <source>
        <dbReference type="Proteomes" id="UP000186698"/>
    </source>
</evidence>
<dbReference type="InterPro" id="IPR036691">
    <property type="entry name" value="Endo/exonu/phosph_ase_sf"/>
</dbReference>
<evidence type="ECO:0000313" key="6">
    <source>
        <dbReference type="RefSeq" id="XP_041430896.1"/>
    </source>
</evidence>
<dbReference type="RefSeq" id="XP_041430894.1">
    <property type="nucleotide sequence ID" value="XM_041574960.1"/>
</dbReference>
<dbReference type="Gene3D" id="3.60.10.10">
    <property type="entry name" value="Endonuclease/exonuclease/phosphatase"/>
    <property type="match status" value="1"/>
</dbReference>
<dbReference type="RefSeq" id="XP_041430896.1">
    <property type="nucleotide sequence ID" value="XM_041574962.1"/>
</dbReference>
<dbReference type="GeneID" id="108700058"/>
<dbReference type="SUPFAM" id="SSF56219">
    <property type="entry name" value="DNase I-like"/>
    <property type="match status" value="1"/>
</dbReference>
<proteinExistence type="predicted"/>
<feature type="domain" description="Reverse transcriptase" evidence="1">
    <location>
        <begin position="367"/>
        <end position="470"/>
    </location>
</feature>
<gene>
    <name evidence="3 4 5 6 7" type="primary">LOC108700058</name>
</gene>
<evidence type="ECO:0000313" key="4">
    <source>
        <dbReference type="RefSeq" id="XP_041430894.1"/>
    </source>
</evidence>
<dbReference type="PANTHER" id="PTHR19446">
    <property type="entry name" value="REVERSE TRANSCRIPTASES"/>
    <property type="match status" value="1"/>
</dbReference>
<dbReference type="InterPro" id="IPR043502">
    <property type="entry name" value="DNA/RNA_pol_sf"/>
</dbReference>
<dbReference type="InterPro" id="IPR000477">
    <property type="entry name" value="RT_dom"/>
</dbReference>
<dbReference type="Proteomes" id="UP000186698">
    <property type="component" value="Chromosome 8S"/>
</dbReference>
<dbReference type="PROSITE" id="PS50878">
    <property type="entry name" value="RT_POL"/>
    <property type="match status" value="1"/>
</dbReference>
<sequence length="470" mass="52163">MGKIANFPPSPMLLMGKFNALVNPLIDRLTPGPHTTPKFSRWVQAMNLTDVWRWKNPDKREYSCFSATYNTLSRIDLALATADLLPLVATVEYLPRAISDHSPLLVQLNFTPGPGERLWRLSPLWLSQPTVAKANEVAITEYWELNNGTASSGIVWEACKATMRGALTTAIRGARVEAVRELEERQRVSAEAERNYIEKVGPDTLGALRAAQTAVEEARIKTTQKRLLYATQKTFDKGEKNGKILAYLTRSQTPTNTIPKIVSPSGVTVTNPSQIANSFAEYYQDLNASQVDYTADQLMAYLDAIPFPQLTPHSVTSLNAPITLVEVQDAIASLHPNKTPGPDGLPSDWYKISRELLSPWLHKTLTDATEENQLPPSFNEALIVVIPKEGKDPLNCGSYRPISLLNTDAKVFAKVLATRLKQVIEEIIEPDQTGFMPSRSTNLNIRRLFTNIHAKHINQGSRIIVSLDAA</sequence>
<dbReference type="AlphaFoldDB" id="A0A8J1LP06"/>
<evidence type="ECO:0000313" key="3">
    <source>
        <dbReference type="RefSeq" id="XP_041430893.1"/>
    </source>
</evidence>
<accession>A0A8J1LP06</accession>
<evidence type="ECO:0000313" key="7">
    <source>
        <dbReference type="RefSeq" id="XP_041430897.1"/>
    </source>
</evidence>
<dbReference type="RefSeq" id="XP_041430895.1">
    <property type="nucleotide sequence ID" value="XM_041574961.1"/>
</dbReference>
<evidence type="ECO:0000313" key="5">
    <source>
        <dbReference type="RefSeq" id="XP_041430895.1"/>
    </source>
</evidence>